<dbReference type="Proteomes" id="UP000244754">
    <property type="component" value="Chromosome"/>
</dbReference>
<gene>
    <name evidence="2" type="ORF">C3E79_09770</name>
</gene>
<dbReference type="Gene3D" id="3.40.50.1820">
    <property type="entry name" value="alpha/beta hydrolase"/>
    <property type="match status" value="1"/>
</dbReference>
<name>A0A2S0WG67_9CORY</name>
<dbReference type="SUPFAM" id="SSF53474">
    <property type="entry name" value="alpha/beta-Hydrolases"/>
    <property type="match status" value="1"/>
</dbReference>
<dbReference type="RefSeq" id="WP_108404734.1">
    <property type="nucleotide sequence ID" value="NZ_CP026948.1"/>
</dbReference>
<sequence length="396" mass="40192">MAAPSASADTSTGAGAVYAPRLNAAELRVAADALELAAAAADGRGRDIEAACEEIAGTGFGGEVAAQGLSGFAWWAGRIFAVAALLRHGAQILRSSASAQEALDRLALLALTLRHAESVRYLNALSALLDRDTAAALEALAGGGAPTLADQPGVPLGTIDARVAETLPAATVETVRAAGGYILESGPGGTTVLIGADNGENTDPSRVITMVAGVSTGRPDQLAGELSKARGIAAATGATVVVWQGYAPPPSVVHGIDPTAAGIGGPALSRFQSALRQRYPNAQLTVVAHSYGTVVADRAARETGLDVDDLWLLGSPGMGASGVDKLVLVGDDPQVYVADADRDPILATRYLSDAAHGYSPSDESFGATVVRGVRGDHGAYFTDPVLLRALEDAGRR</sequence>
<protein>
    <recommendedName>
        <fullName evidence="1">DUF1023 domain-containing protein</fullName>
    </recommendedName>
</protein>
<keyword evidence="3" id="KW-1185">Reference proteome</keyword>
<dbReference type="InterPro" id="IPR029058">
    <property type="entry name" value="AB_hydrolase_fold"/>
</dbReference>
<dbReference type="OrthoDB" id="5969911at2"/>
<accession>A0A2S0WG67</accession>
<evidence type="ECO:0000313" key="2">
    <source>
        <dbReference type="EMBL" id="AWB84726.1"/>
    </source>
</evidence>
<feature type="domain" description="DUF1023" evidence="1">
    <location>
        <begin position="220"/>
        <end position="351"/>
    </location>
</feature>
<reference evidence="3" key="1">
    <citation type="submission" date="2018-01" db="EMBL/GenBank/DDBJ databases">
        <authorList>
            <person name="Li J."/>
        </authorList>
    </citation>
    <scope>NUCLEOTIDE SEQUENCE [LARGE SCALE GENOMIC DNA]</scope>
    <source>
        <strain evidence="3">2184</strain>
    </source>
</reference>
<dbReference type="AlphaFoldDB" id="A0A2S0WG67"/>
<evidence type="ECO:0000313" key="3">
    <source>
        <dbReference type="Proteomes" id="UP000244754"/>
    </source>
</evidence>
<dbReference type="InterPro" id="IPR010427">
    <property type="entry name" value="DUF1023"/>
</dbReference>
<organism evidence="2 3">
    <name type="scientific">Corynebacterium liangguodongii</name>
    <dbReference type="NCBI Taxonomy" id="2079535"/>
    <lineage>
        <taxon>Bacteria</taxon>
        <taxon>Bacillati</taxon>
        <taxon>Actinomycetota</taxon>
        <taxon>Actinomycetes</taxon>
        <taxon>Mycobacteriales</taxon>
        <taxon>Corynebacteriaceae</taxon>
        <taxon>Corynebacterium</taxon>
    </lineage>
</organism>
<dbReference type="KEGG" id="clia:C3E79_09770"/>
<dbReference type="Pfam" id="PF06259">
    <property type="entry name" value="Abhydrolase_8"/>
    <property type="match status" value="1"/>
</dbReference>
<dbReference type="EMBL" id="CP026948">
    <property type="protein sequence ID" value="AWB84726.1"/>
    <property type="molecule type" value="Genomic_DNA"/>
</dbReference>
<proteinExistence type="predicted"/>
<evidence type="ECO:0000259" key="1">
    <source>
        <dbReference type="Pfam" id="PF06259"/>
    </source>
</evidence>